<dbReference type="InterPro" id="IPR046288">
    <property type="entry name" value="DUF6325"/>
</dbReference>
<dbReference type="Pfam" id="PF19850">
    <property type="entry name" value="DUF6325"/>
    <property type="match status" value="1"/>
</dbReference>
<evidence type="ECO:0000313" key="2">
    <source>
        <dbReference type="Proteomes" id="UP000722989"/>
    </source>
</evidence>
<dbReference type="Proteomes" id="UP000722989">
    <property type="component" value="Unassembled WGS sequence"/>
</dbReference>
<evidence type="ECO:0000313" key="1">
    <source>
        <dbReference type="EMBL" id="NJC72162.1"/>
    </source>
</evidence>
<dbReference type="EMBL" id="JAATVY010000016">
    <property type="protein sequence ID" value="NJC72162.1"/>
    <property type="molecule type" value="Genomic_DNA"/>
</dbReference>
<organism evidence="1 2">
    <name type="scientific">Planosporangium thailandense</name>
    <dbReference type="NCBI Taxonomy" id="765197"/>
    <lineage>
        <taxon>Bacteria</taxon>
        <taxon>Bacillati</taxon>
        <taxon>Actinomycetota</taxon>
        <taxon>Actinomycetes</taxon>
        <taxon>Micromonosporales</taxon>
        <taxon>Micromonosporaceae</taxon>
        <taxon>Planosporangium</taxon>
    </lineage>
</organism>
<accession>A0ABX0Y411</accession>
<reference evidence="1 2" key="1">
    <citation type="submission" date="2020-03" db="EMBL/GenBank/DDBJ databases">
        <title>WGS of the type strain of Planosporangium spp.</title>
        <authorList>
            <person name="Thawai C."/>
        </authorList>
    </citation>
    <scope>NUCLEOTIDE SEQUENCE [LARGE SCALE GENOMIC DNA]</scope>
    <source>
        <strain evidence="1 2">TBRC 5610</strain>
    </source>
</reference>
<evidence type="ECO:0008006" key="3">
    <source>
        <dbReference type="Google" id="ProtNLM"/>
    </source>
</evidence>
<name>A0ABX0Y411_9ACTN</name>
<dbReference type="RefSeq" id="WP_167927067.1">
    <property type="nucleotide sequence ID" value="NZ_JAATVY010000016.1"/>
</dbReference>
<protein>
    <recommendedName>
        <fullName evidence="3">DUF1269 domain-containing protein</fullName>
    </recommendedName>
</protein>
<gene>
    <name evidence="1" type="ORF">HC031_20930</name>
</gene>
<keyword evidence="2" id="KW-1185">Reference proteome</keyword>
<proteinExistence type="predicted"/>
<sequence length="148" mass="15416">MTGIGPLEFLVFAFPGEELPDRIAAVLYAVERGGDVRVVDALAVAKDRDGRVRSAELVDVPAVAGLGVERGFAEPGVCLIDAADVDEVGQALDAGTVALAVLVEHAWARQADAVVREQGGALVGAVRIPEAYVAEARASRDVPGHRVH</sequence>
<comment type="caution">
    <text evidence="1">The sequence shown here is derived from an EMBL/GenBank/DDBJ whole genome shotgun (WGS) entry which is preliminary data.</text>
</comment>